<name>A0A6M3XYR2_9ZZZZ</name>
<proteinExistence type="predicted"/>
<protein>
    <submittedName>
        <fullName evidence="2">Uncharacterized protein</fullName>
    </submittedName>
</protein>
<gene>
    <name evidence="2" type="ORF">TM448B04023_0010</name>
</gene>
<keyword evidence="1" id="KW-1133">Transmembrane helix</keyword>
<evidence type="ECO:0000313" key="2">
    <source>
        <dbReference type="EMBL" id="QJI03070.1"/>
    </source>
</evidence>
<feature type="transmembrane region" description="Helical" evidence="1">
    <location>
        <begin position="88"/>
        <end position="106"/>
    </location>
</feature>
<accession>A0A6M3XYR2</accession>
<reference evidence="2" key="1">
    <citation type="submission" date="2020-03" db="EMBL/GenBank/DDBJ databases">
        <title>The deep terrestrial virosphere.</title>
        <authorList>
            <person name="Holmfeldt K."/>
            <person name="Nilsson E."/>
            <person name="Simone D."/>
            <person name="Lopez-Fernandez M."/>
            <person name="Wu X."/>
            <person name="de Brujin I."/>
            <person name="Lundin D."/>
            <person name="Andersson A."/>
            <person name="Bertilsson S."/>
            <person name="Dopson M."/>
        </authorList>
    </citation>
    <scope>NUCLEOTIDE SEQUENCE</scope>
    <source>
        <strain evidence="2">TM448B04023</strain>
    </source>
</reference>
<dbReference type="AlphaFoldDB" id="A0A6M3XYR2"/>
<evidence type="ECO:0000256" key="1">
    <source>
        <dbReference type="SAM" id="Phobius"/>
    </source>
</evidence>
<sequence length="127" mass="15167">MEERRKDYVKIEVLEERISNFMVVTDQYRLTLCDKIDRINEGQDRIINRLDSMNTLCITREANHQALARHLEKHDEDKKLWKDRNFKILLFVMGCAWAVMFLFVQGNVNKILKNEARIEKAYGEYDG</sequence>
<dbReference type="EMBL" id="MT145055">
    <property type="protein sequence ID" value="QJI03070.1"/>
    <property type="molecule type" value="Genomic_DNA"/>
</dbReference>
<organism evidence="2">
    <name type="scientific">viral metagenome</name>
    <dbReference type="NCBI Taxonomy" id="1070528"/>
    <lineage>
        <taxon>unclassified sequences</taxon>
        <taxon>metagenomes</taxon>
        <taxon>organismal metagenomes</taxon>
    </lineage>
</organism>
<keyword evidence="1" id="KW-0812">Transmembrane</keyword>
<keyword evidence="1" id="KW-0472">Membrane</keyword>